<evidence type="ECO:0000256" key="2">
    <source>
        <dbReference type="ARBA" id="ARBA00022737"/>
    </source>
</evidence>
<dbReference type="KEGG" id="rcu:8262398"/>
<evidence type="ECO:0000256" key="3">
    <source>
        <dbReference type="PROSITE-ProRule" id="PRU00708"/>
    </source>
</evidence>
<protein>
    <submittedName>
        <fullName evidence="5">Pentatricopeptide repeat-containing protein, putative</fullName>
    </submittedName>
</protein>
<organism evidence="5 6">
    <name type="scientific">Ricinus communis</name>
    <name type="common">Castor bean</name>
    <dbReference type="NCBI Taxonomy" id="3988"/>
    <lineage>
        <taxon>Eukaryota</taxon>
        <taxon>Viridiplantae</taxon>
        <taxon>Streptophyta</taxon>
        <taxon>Embryophyta</taxon>
        <taxon>Tracheophyta</taxon>
        <taxon>Spermatophyta</taxon>
        <taxon>Magnoliopsida</taxon>
        <taxon>eudicotyledons</taxon>
        <taxon>Gunneridae</taxon>
        <taxon>Pentapetalae</taxon>
        <taxon>rosids</taxon>
        <taxon>fabids</taxon>
        <taxon>Malpighiales</taxon>
        <taxon>Euphorbiaceae</taxon>
        <taxon>Acalyphoideae</taxon>
        <taxon>Acalypheae</taxon>
        <taxon>Ricinus</taxon>
    </lineage>
</organism>
<feature type="repeat" description="PPR" evidence="3">
    <location>
        <begin position="261"/>
        <end position="295"/>
    </location>
</feature>
<dbReference type="GO" id="GO:0003729">
    <property type="term" value="F:mRNA binding"/>
    <property type="evidence" value="ECO:0000318"/>
    <property type="project" value="GO_Central"/>
</dbReference>
<feature type="repeat" description="PPR" evidence="3">
    <location>
        <begin position="367"/>
        <end position="401"/>
    </location>
</feature>
<sequence length="714" mass="81511">MDALQRQVLLPSSLTSLHLSSQNPNYSKPHLFISSKPARPSFPLFVAHSTPIPRFSPSIFLPFLEQDQEPKSQIQEQQRPEQENNDSDLTLTDPILKFFKSRTSTTQDPPHEGKFSLQRNRRTQWRLAPDVESDIGPDDEIDDILKNKLLGSSNSDSSKGIVREILNLARELPENTILGEQLGHYKGKISVEECVEVLELMGEEGMVTSCLYFFEWMRLHEPSLVTSRSCTVLFPILGKAGKGDELMVLFMNLPQNKEFRDVHVYNASLSGLLYCQRYDDACKVYEAMEAQNVSPDHVTCSIMITMMRKNGRSAKEAWEFFEKMNRKGVKWSPEILGALVKSFCDEGLKNEALIIQVEMAKKGAFSNAIVYNTLMDAYNKSNQIEEVEGIFAEMKAKGLKPTSATFNILMDAYSRRMQPEIVEELLLEMQDAGLQPDAKSYTCLISAYGRQNKMTDMAANAFLRMKKVGIKPTSHSYTALIHAYSVSGWHEKAYSTFENMQTEGIKPSIETYTALLDAFRRSGDTQTLMRIWKMMMSEKVEGTRVTFNILLDGFAKQGHYVEARDVISEFGKLGLHPTVMTYNMLMNAYARGGQHSKLPQLLKEMATLNLKPDSITYLTMIYAYIRVRDFRRAFFYHKTMVKSGQVPDAKSYEKLRAILEAKSKIKNRKDRSAILGIINSKMGMLKAKKKGKKDEFWKNKKRHPRMYNVARESR</sequence>
<keyword evidence="2" id="KW-0677">Repeat</keyword>
<dbReference type="FunCoup" id="B9RT09">
    <property type="interactions" value="1759"/>
</dbReference>
<dbReference type="OrthoDB" id="5588846at2759"/>
<proteinExistence type="inferred from homology"/>
<dbReference type="PANTHER" id="PTHR47936:SF1">
    <property type="entry name" value="PENTATRICOPEPTIDE REPEAT-CONTAINING PROTEIN GUN1, CHLOROPLASTIC"/>
    <property type="match status" value="1"/>
</dbReference>
<feature type="region of interest" description="Disordered" evidence="4">
    <location>
        <begin position="100"/>
        <end position="119"/>
    </location>
</feature>
<dbReference type="eggNOG" id="KOG4197">
    <property type="taxonomic scope" value="Eukaryota"/>
</dbReference>
<dbReference type="EMBL" id="EQ973812">
    <property type="protein sequence ID" value="EEF45492.1"/>
    <property type="molecule type" value="Genomic_DNA"/>
</dbReference>
<keyword evidence="6" id="KW-1185">Reference proteome</keyword>
<dbReference type="PROSITE" id="PS51375">
    <property type="entry name" value="PPR"/>
    <property type="match status" value="10"/>
</dbReference>
<dbReference type="GO" id="GO:0005737">
    <property type="term" value="C:cytoplasm"/>
    <property type="evidence" value="ECO:0000318"/>
    <property type="project" value="GO_Central"/>
</dbReference>
<feature type="repeat" description="PPR" evidence="3">
    <location>
        <begin position="473"/>
        <end position="507"/>
    </location>
</feature>
<evidence type="ECO:0000313" key="6">
    <source>
        <dbReference type="Proteomes" id="UP000008311"/>
    </source>
</evidence>
<feature type="repeat" description="PPR" evidence="3">
    <location>
        <begin position="402"/>
        <end position="436"/>
    </location>
</feature>
<dbReference type="OMA" id="FFEWMGL"/>
<dbReference type="PANTHER" id="PTHR47936">
    <property type="entry name" value="PPR_LONG DOMAIN-CONTAINING PROTEIN"/>
    <property type="match status" value="1"/>
</dbReference>
<name>B9RT09_RICCO</name>
<comment type="similarity">
    <text evidence="1">Belongs to the PPR family. P subfamily.</text>
</comment>
<dbReference type="GO" id="GO:0006397">
    <property type="term" value="P:mRNA processing"/>
    <property type="evidence" value="ECO:0000318"/>
    <property type="project" value="GO_Central"/>
</dbReference>
<feature type="repeat" description="PPR" evidence="3">
    <location>
        <begin position="543"/>
        <end position="577"/>
    </location>
</feature>
<feature type="repeat" description="PPR" evidence="3">
    <location>
        <begin position="437"/>
        <end position="472"/>
    </location>
</feature>
<reference evidence="6" key="1">
    <citation type="journal article" date="2010" name="Nat. Biotechnol.">
        <title>Draft genome sequence of the oilseed species Ricinus communis.</title>
        <authorList>
            <person name="Chan A.P."/>
            <person name="Crabtree J."/>
            <person name="Zhao Q."/>
            <person name="Lorenzi H."/>
            <person name="Orvis J."/>
            <person name="Puiu D."/>
            <person name="Melake-Berhan A."/>
            <person name="Jones K.M."/>
            <person name="Redman J."/>
            <person name="Chen G."/>
            <person name="Cahoon E.B."/>
            <person name="Gedil M."/>
            <person name="Stanke M."/>
            <person name="Haas B.J."/>
            <person name="Wortman J.R."/>
            <person name="Fraser-Liggett C.M."/>
            <person name="Ravel J."/>
            <person name="Rabinowicz P.D."/>
        </authorList>
    </citation>
    <scope>NUCLEOTIDE SEQUENCE [LARGE SCALE GENOMIC DNA]</scope>
    <source>
        <strain evidence="6">cv. Hale</strain>
    </source>
</reference>
<dbReference type="NCBIfam" id="TIGR00756">
    <property type="entry name" value="PPR"/>
    <property type="match status" value="10"/>
</dbReference>
<dbReference type="AlphaFoldDB" id="B9RT09"/>
<dbReference type="STRING" id="3988.B9RT09"/>
<evidence type="ECO:0000313" key="5">
    <source>
        <dbReference type="EMBL" id="EEF45492.1"/>
    </source>
</evidence>
<feature type="region of interest" description="Disordered" evidence="4">
    <location>
        <begin position="68"/>
        <end position="90"/>
    </location>
</feature>
<dbReference type="Proteomes" id="UP000008311">
    <property type="component" value="Unassembled WGS sequence"/>
</dbReference>
<feature type="repeat" description="PPR" evidence="3">
    <location>
        <begin position="578"/>
        <end position="612"/>
    </location>
</feature>
<dbReference type="InParanoid" id="B9RT09"/>
<dbReference type="InterPro" id="IPR011990">
    <property type="entry name" value="TPR-like_helical_dom_sf"/>
</dbReference>
<dbReference type="Pfam" id="PF13041">
    <property type="entry name" value="PPR_2"/>
    <property type="match status" value="3"/>
</dbReference>
<dbReference type="InterPro" id="IPR002885">
    <property type="entry name" value="PPR_rpt"/>
</dbReference>
<dbReference type="Pfam" id="PF13812">
    <property type="entry name" value="PPR_3"/>
    <property type="match status" value="2"/>
</dbReference>
<feature type="repeat" description="PPR" evidence="3">
    <location>
        <begin position="508"/>
        <end position="542"/>
    </location>
</feature>
<evidence type="ECO:0000256" key="1">
    <source>
        <dbReference type="ARBA" id="ARBA00007626"/>
    </source>
</evidence>
<gene>
    <name evidence="5" type="ORF">RCOM_0680230</name>
</gene>
<dbReference type="Gene3D" id="1.25.40.10">
    <property type="entry name" value="Tetratricopeptide repeat domain"/>
    <property type="match status" value="3"/>
</dbReference>
<feature type="repeat" description="PPR" evidence="3">
    <location>
        <begin position="296"/>
        <end position="331"/>
    </location>
</feature>
<accession>B9RT09</accession>
<feature type="repeat" description="PPR" evidence="3">
    <location>
        <begin position="613"/>
        <end position="647"/>
    </location>
</feature>
<evidence type="ECO:0000256" key="4">
    <source>
        <dbReference type="SAM" id="MobiDB-lite"/>
    </source>
</evidence>